<dbReference type="STRING" id="426355.Mrad2831_1184"/>
<dbReference type="Proteomes" id="UP000006589">
    <property type="component" value="Chromosome"/>
</dbReference>
<dbReference type="GO" id="GO:0016758">
    <property type="term" value="F:hexosyltransferase activity"/>
    <property type="evidence" value="ECO:0007669"/>
    <property type="project" value="UniProtKB-ARBA"/>
</dbReference>
<dbReference type="EMBL" id="CP001001">
    <property type="protein sequence ID" value="ACB23191.1"/>
    <property type="molecule type" value="Genomic_DNA"/>
</dbReference>
<accession>B1M206</accession>
<feature type="domain" description="Glycosyltransferase 2-like" evidence="2">
    <location>
        <begin position="423"/>
        <end position="590"/>
    </location>
</feature>
<evidence type="ECO:0000256" key="1">
    <source>
        <dbReference type="SAM" id="MobiDB-lite"/>
    </source>
</evidence>
<keyword evidence="3" id="KW-0808">Transferase</keyword>
<organism evidence="3 4">
    <name type="scientific">Methylobacterium radiotolerans (strain ATCC 27329 / DSM 1819 / JCM 2831 / NBRC 15690 / NCIMB 10815 / 0-1)</name>
    <dbReference type="NCBI Taxonomy" id="426355"/>
    <lineage>
        <taxon>Bacteria</taxon>
        <taxon>Pseudomonadati</taxon>
        <taxon>Pseudomonadota</taxon>
        <taxon>Alphaproteobacteria</taxon>
        <taxon>Hyphomicrobiales</taxon>
        <taxon>Methylobacteriaceae</taxon>
        <taxon>Methylobacterium</taxon>
    </lineage>
</organism>
<protein>
    <submittedName>
        <fullName evidence="3">Glycosyl transferase family 2</fullName>
    </submittedName>
</protein>
<dbReference type="PATRIC" id="fig|426355.14.peg.1222"/>
<feature type="domain" description="Glycosyltransferase 2-like" evidence="2">
    <location>
        <begin position="111"/>
        <end position="224"/>
    </location>
</feature>
<gene>
    <name evidence="3" type="ordered locus">Mrad2831_1184</name>
</gene>
<evidence type="ECO:0000313" key="4">
    <source>
        <dbReference type="Proteomes" id="UP000006589"/>
    </source>
</evidence>
<dbReference type="AlphaFoldDB" id="B1M206"/>
<dbReference type="PANTHER" id="PTHR22916">
    <property type="entry name" value="GLYCOSYLTRANSFERASE"/>
    <property type="match status" value="1"/>
</dbReference>
<evidence type="ECO:0000259" key="2">
    <source>
        <dbReference type="Pfam" id="PF00535"/>
    </source>
</evidence>
<dbReference type="InterPro" id="IPR029044">
    <property type="entry name" value="Nucleotide-diphossugar_trans"/>
</dbReference>
<name>B1M206_METRJ</name>
<proteinExistence type="predicted"/>
<dbReference type="eggNOG" id="COG0463">
    <property type="taxonomic scope" value="Bacteria"/>
</dbReference>
<feature type="compositionally biased region" description="Low complexity" evidence="1">
    <location>
        <begin position="1"/>
        <end position="17"/>
    </location>
</feature>
<dbReference type="GeneID" id="6137202"/>
<feature type="region of interest" description="Disordered" evidence="1">
    <location>
        <begin position="1"/>
        <end position="20"/>
    </location>
</feature>
<dbReference type="SUPFAM" id="SSF53448">
    <property type="entry name" value="Nucleotide-diphospho-sugar transferases"/>
    <property type="match status" value="2"/>
</dbReference>
<dbReference type="PANTHER" id="PTHR22916:SF3">
    <property type="entry name" value="UDP-GLCNAC:BETAGAL BETA-1,3-N-ACETYLGLUCOSAMINYLTRANSFERASE-LIKE PROTEIN 1"/>
    <property type="match status" value="1"/>
</dbReference>
<dbReference type="KEGG" id="mrd:Mrad2831_1184"/>
<sequence>MQDGAGASAPGSTTAPPALEPWQDDFATIYASGLFDHIGYATRYPDVGLTDLSPLEHYVKYGARLGRRPRADFTAPPDETFDGSFVNPFAAWIRARAETQPAPAWNRPVVSVLCISYNQAAFIRQTLESILGQATDFPFELLVGDDRSTDGTAEIIAEYAARHPNLVAVLRSENLGPNRNFADLAARARGEFVAICEGDDYWTDPRKLQRQVDFLRARPEFTLCFHRVRVVYEDMPGVDELYPKQCSPQPSLSDLVAHNFVQTNSVLYRWRYHGEEAFVFDEGIAPGDWYVHLMHAEVGRVGFLPEVMAVYRKHAAGMWATYATELARHKKLGNSEIAFFRKLRGHFGGRYAAGYEAAQKSIFRRLAEAYLDEEDVPSLGRLIDANPDIARTALHDMGLDAPEVLTGDPDALRAWLMEQLTVSVIVTAYNHAADIGRCLDAVLGQRGLFRLQVVIGDDKSTDGTAEIVERYRARDPERIAVRPRPHNLGMLRNMQDCLAACTGRYVAFCEADDYWLSDRKIAMQMRMLRNDRKLDMCFNWVLLHYPATGSYVPHDEQGRYPTGTISFPVLANSPLTANFSCCFYRAEALRRVPEAYYANASAADWLMNLYVADKGRIAFLRELLSVYTVQEKGQWSGLPEDIKNARIAQYQKEFAAIFGEGRGFEKYEVGCTVAELDGELPDSFARANLEAPQDRVWAEIQDGQVVLAGWVVSASRAKATLIVEADGEVQRVPADVHRPDVIAAVLGDLPTTMEEARCGFRFTLPYALHLEVLLSIEVEHEVVPWLSVIFTHRVKRAAERG</sequence>
<evidence type="ECO:0000313" key="3">
    <source>
        <dbReference type="EMBL" id="ACB23191.1"/>
    </source>
</evidence>
<dbReference type="InterPro" id="IPR001173">
    <property type="entry name" value="Glyco_trans_2-like"/>
</dbReference>
<reference evidence="3 4" key="1">
    <citation type="submission" date="2008-03" db="EMBL/GenBank/DDBJ databases">
        <title>Complete sequence of chromosome of Methylobacterium radiotolerans JCM 2831.</title>
        <authorList>
            <consortium name="US DOE Joint Genome Institute"/>
            <person name="Copeland A."/>
            <person name="Lucas S."/>
            <person name="Lapidus A."/>
            <person name="Glavina del Rio T."/>
            <person name="Dalin E."/>
            <person name="Tice H."/>
            <person name="Bruce D."/>
            <person name="Goodwin L."/>
            <person name="Pitluck S."/>
            <person name="Kiss H."/>
            <person name="Brettin T."/>
            <person name="Detter J.C."/>
            <person name="Han C."/>
            <person name="Kuske C.R."/>
            <person name="Schmutz J."/>
            <person name="Larimer F."/>
            <person name="Land M."/>
            <person name="Hauser L."/>
            <person name="Kyrpides N."/>
            <person name="Mikhailova N."/>
            <person name="Marx C.J."/>
            <person name="Richardson P."/>
        </authorList>
    </citation>
    <scope>NUCLEOTIDE SEQUENCE [LARGE SCALE GENOMIC DNA]</scope>
    <source>
        <strain evidence="4">ATCC 27329 / DSM 1819 / JCM 2831 / NBRC 15690 / NCIMB 10815 / 0-1</strain>
    </source>
</reference>
<dbReference type="RefSeq" id="WP_012318181.1">
    <property type="nucleotide sequence ID" value="NC_010505.1"/>
</dbReference>
<dbReference type="Gene3D" id="3.90.550.10">
    <property type="entry name" value="Spore Coat Polysaccharide Biosynthesis Protein SpsA, Chain A"/>
    <property type="match status" value="2"/>
</dbReference>
<dbReference type="OrthoDB" id="9794124at2"/>
<dbReference type="CAZy" id="GT2">
    <property type="family name" value="Glycosyltransferase Family 2"/>
</dbReference>
<dbReference type="HOGENOM" id="CLU_353672_0_0_5"/>
<dbReference type="Pfam" id="PF00535">
    <property type="entry name" value="Glycos_transf_2"/>
    <property type="match status" value="2"/>
</dbReference>